<keyword evidence="3" id="KW-1185">Reference proteome</keyword>
<dbReference type="SUPFAM" id="SSF56112">
    <property type="entry name" value="Protein kinase-like (PK-like)"/>
    <property type="match status" value="1"/>
</dbReference>
<dbReference type="Gene3D" id="3.90.1200.10">
    <property type="match status" value="1"/>
</dbReference>
<proteinExistence type="predicted"/>
<dbReference type="PANTHER" id="PTHR11012">
    <property type="entry name" value="PROTEIN KINASE-LIKE DOMAIN-CONTAINING"/>
    <property type="match status" value="1"/>
</dbReference>
<organism evidence="2 3">
    <name type="scientific">Daphnia magna</name>
    <dbReference type="NCBI Taxonomy" id="35525"/>
    <lineage>
        <taxon>Eukaryota</taxon>
        <taxon>Metazoa</taxon>
        <taxon>Ecdysozoa</taxon>
        <taxon>Arthropoda</taxon>
        <taxon>Crustacea</taxon>
        <taxon>Branchiopoda</taxon>
        <taxon>Diplostraca</taxon>
        <taxon>Cladocera</taxon>
        <taxon>Anomopoda</taxon>
        <taxon>Daphniidae</taxon>
        <taxon>Daphnia</taxon>
    </lineage>
</organism>
<dbReference type="Pfam" id="PF02958">
    <property type="entry name" value="EcKL"/>
    <property type="match status" value="1"/>
</dbReference>
<evidence type="ECO:0000313" key="3">
    <source>
        <dbReference type="Proteomes" id="UP001234178"/>
    </source>
</evidence>
<dbReference type="EMBL" id="JAOYFB010000001">
    <property type="protein sequence ID" value="KAK4001917.1"/>
    <property type="molecule type" value="Genomic_DNA"/>
</dbReference>
<comment type="caution">
    <text evidence="2">The sequence shown here is derived from an EMBL/GenBank/DDBJ whole genome shotgun (WGS) entry which is preliminary data.</text>
</comment>
<protein>
    <recommendedName>
        <fullName evidence="1">CHK kinase-like domain-containing protein</fullName>
    </recommendedName>
</protein>
<dbReference type="SMART" id="SM00587">
    <property type="entry name" value="CHK"/>
    <property type="match status" value="1"/>
</dbReference>
<feature type="domain" description="CHK kinase-like" evidence="1">
    <location>
        <begin position="157"/>
        <end position="368"/>
    </location>
</feature>
<dbReference type="InterPro" id="IPR004119">
    <property type="entry name" value="EcKL"/>
</dbReference>
<name>A0ABQ9YMW4_9CRUS</name>
<dbReference type="InterPro" id="IPR011009">
    <property type="entry name" value="Kinase-like_dom_sf"/>
</dbReference>
<reference evidence="2 3" key="1">
    <citation type="journal article" date="2023" name="Nucleic Acids Res.">
        <title>The hologenome of Daphnia magna reveals possible DNA methylation and microbiome-mediated evolution of the host genome.</title>
        <authorList>
            <person name="Chaturvedi A."/>
            <person name="Li X."/>
            <person name="Dhandapani V."/>
            <person name="Marshall H."/>
            <person name="Kissane S."/>
            <person name="Cuenca-Cambronero M."/>
            <person name="Asole G."/>
            <person name="Calvet F."/>
            <person name="Ruiz-Romero M."/>
            <person name="Marangio P."/>
            <person name="Guigo R."/>
            <person name="Rago D."/>
            <person name="Mirbahai L."/>
            <person name="Eastwood N."/>
            <person name="Colbourne J.K."/>
            <person name="Zhou J."/>
            <person name="Mallon E."/>
            <person name="Orsini L."/>
        </authorList>
    </citation>
    <scope>NUCLEOTIDE SEQUENCE [LARGE SCALE GENOMIC DNA]</scope>
    <source>
        <strain evidence="2">LRV0_1</strain>
    </source>
</reference>
<dbReference type="Proteomes" id="UP001234178">
    <property type="component" value="Unassembled WGS sequence"/>
</dbReference>
<sequence>MADLGKELAEQQLFWKTLFEEKKLAPKLALLATVHVDGITYDDIPQYGQVHVLVQSASTLGDNFMSDTFTVSARLQRRYTTKTYRTFAKVLPSNLLLRQAAYESHTHHHEMHMYLHFFGLLREMHVGKTITLDVPDIYYVNIEEIVQDKTDGSGTCILLEDLSSQGYCMSDKFGGADYRHCHMALTSLAHYHALTLNAVRKWQDPSTGELSNLPHSAKFITQEKTIYELSAVQIAKDFSKRLIEFTQDVKRPDLAEWLQKLMDDRLSEVVLVDTVQSCGPLACILHGDFWNNNMLFKYADEAQQGGSESTDNIPVSLKLIDFQLSRVGHPVTDILYFMYASAKPEVRQHHMQGLLRHYFDTLTADLQLFGVALHYYTWQDFLNDYKKRSLMALFFGGLIMSMGLAKAVVSTMQHLDEEEHLKEPISKGTVNEGEKQEDEFSGKSASFEETLKNMMTSHELSDNPILADRLLKLITEVHSLHNSS</sequence>
<gene>
    <name evidence="2" type="ORF">OUZ56_003782</name>
</gene>
<dbReference type="PANTHER" id="PTHR11012:SF30">
    <property type="entry name" value="PROTEIN KINASE-LIKE DOMAIN-CONTAINING"/>
    <property type="match status" value="1"/>
</dbReference>
<evidence type="ECO:0000313" key="2">
    <source>
        <dbReference type="EMBL" id="KAK4001917.1"/>
    </source>
</evidence>
<evidence type="ECO:0000259" key="1">
    <source>
        <dbReference type="SMART" id="SM00587"/>
    </source>
</evidence>
<accession>A0ABQ9YMW4</accession>
<dbReference type="InterPro" id="IPR015897">
    <property type="entry name" value="CHK_kinase-like"/>
</dbReference>